<keyword evidence="1" id="KW-0812">Transmembrane</keyword>
<keyword evidence="3" id="KW-1185">Reference proteome</keyword>
<dbReference type="EMBL" id="JASWJB010000300">
    <property type="protein sequence ID" value="KAK2591912.1"/>
    <property type="molecule type" value="Genomic_DNA"/>
</dbReference>
<keyword evidence="1" id="KW-0472">Membrane</keyword>
<proteinExistence type="predicted"/>
<name>A0AAJ0FPG4_9HYPO</name>
<feature type="transmembrane region" description="Helical" evidence="1">
    <location>
        <begin position="203"/>
        <end position="224"/>
    </location>
</feature>
<accession>A0AAJ0FPG4</accession>
<protein>
    <submittedName>
        <fullName evidence="2">Uncharacterized protein</fullName>
    </submittedName>
</protein>
<organism evidence="2 3">
    <name type="scientific">Conoideocrella luteorostrata</name>
    <dbReference type="NCBI Taxonomy" id="1105319"/>
    <lineage>
        <taxon>Eukaryota</taxon>
        <taxon>Fungi</taxon>
        <taxon>Dikarya</taxon>
        <taxon>Ascomycota</taxon>
        <taxon>Pezizomycotina</taxon>
        <taxon>Sordariomycetes</taxon>
        <taxon>Hypocreomycetidae</taxon>
        <taxon>Hypocreales</taxon>
        <taxon>Clavicipitaceae</taxon>
        <taxon>Conoideocrella</taxon>
    </lineage>
</organism>
<dbReference type="Proteomes" id="UP001251528">
    <property type="component" value="Unassembled WGS sequence"/>
</dbReference>
<evidence type="ECO:0000313" key="2">
    <source>
        <dbReference type="EMBL" id="KAK2591912.1"/>
    </source>
</evidence>
<reference evidence="2" key="1">
    <citation type="submission" date="2023-06" db="EMBL/GenBank/DDBJ databases">
        <title>Conoideocrella luteorostrata (Hypocreales: Clavicipitaceae), a potential biocontrol fungus for elongate hemlock scale in United States Christmas tree production areas.</title>
        <authorList>
            <person name="Barrett H."/>
            <person name="Lovett B."/>
            <person name="Macias A.M."/>
            <person name="Stajich J.E."/>
            <person name="Kasson M.T."/>
        </authorList>
    </citation>
    <scope>NUCLEOTIDE SEQUENCE</scope>
    <source>
        <strain evidence="2">ARSEF 14590</strain>
    </source>
</reference>
<keyword evidence="1" id="KW-1133">Transmembrane helix</keyword>
<dbReference type="AlphaFoldDB" id="A0AAJ0FPG4"/>
<comment type="caution">
    <text evidence="2">The sequence shown here is derived from an EMBL/GenBank/DDBJ whole genome shotgun (WGS) entry which is preliminary data.</text>
</comment>
<sequence>MPINKPDAVWPEIDEQDSFKLTPYPNATPSAAAHVVKPNTRHADEMETNTSFGTTVTSVMNIRISRVVHGSHIGYEIPIDIANQGRDLATKLNQLISHELKIIRLIEACKDGFLMRRNSVHIAVASALLHLEDPESQPVNPAVYIHRSTYSEFLTCSLYVMSHLLPATSFISDHLPGIVAAETHWPTRSQTLFLRKACSKRAALAWFCAALALSVVVGVSAGIFSSDLKLGLGTGTGLLGVLGGVQSPEVYGIYGYTVVPCHLLTCGMGPLEEQVMGAGEFDHFICFGALHFLDRVTFNAVLSRIFMLARKSISFNIDDLDDFYLDMVRKKRVEFFLNTNHMQTLKDVALPMGWRVAYQSERQWLYRSPSTLSDVFGILVRFERI</sequence>
<gene>
    <name evidence="2" type="ORF">QQS21_010386</name>
</gene>
<evidence type="ECO:0000256" key="1">
    <source>
        <dbReference type="SAM" id="Phobius"/>
    </source>
</evidence>
<evidence type="ECO:0000313" key="3">
    <source>
        <dbReference type="Proteomes" id="UP001251528"/>
    </source>
</evidence>